<dbReference type="Proteomes" id="UP000647172">
    <property type="component" value="Unassembled WGS sequence"/>
</dbReference>
<evidence type="ECO:0000313" key="3">
    <source>
        <dbReference type="Proteomes" id="UP000647172"/>
    </source>
</evidence>
<name>A0A919MTS6_9ACTN</name>
<dbReference type="RefSeq" id="WP_203776380.1">
    <property type="nucleotide sequence ID" value="NZ_BOMQ01000092.1"/>
</dbReference>
<accession>A0A919MTS6</accession>
<evidence type="ECO:0000259" key="1">
    <source>
        <dbReference type="PROSITE" id="PS50801"/>
    </source>
</evidence>
<reference evidence="2" key="1">
    <citation type="submission" date="2021-01" db="EMBL/GenBank/DDBJ databases">
        <title>Whole genome shotgun sequence of Actinoplanes nipponensis NBRC 14063.</title>
        <authorList>
            <person name="Komaki H."/>
            <person name="Tamura T."/>
        </authorList>
    </citation>
    <scope>NUCLEOTIDE SEQUENCE</scope>
    <source>
        <strain evidence="2">NBRC 14063</strain>
    </source>
</reference>
<protein>
    <recommendedName>
        <fullName evidence="1">STAS domain-containing protein</fullName>
    </recommendedName>
</protein>
<dbReference type="AlphaFoldDB" id="A0A919MTS6"/>
<feature type="domain" description="STAS" evidence="1">
    <location>
        <begin position="25"/>
        <end position="105"/>
    </location>
</feature>
<sequence>MNVDHAPPALLRVRTTSSGPADVCVAVAGELDTGNVGWLRAAIIDVLDRFRPATLTLDLGGLRFIGVAGVRVLYELHEAAAAEGCTLTADPLHEAVCLTLARLGLEPEFARPVARGLSGGAVPPPDAGHGGG</sequence>
<comment type="caution">
    <text evidence="2">The sequence shown here is derived from an EMBL/GenBank/DDBJ whole genome shotgun (WGS) entry which is preliminary data.</text>
</comment>
<dbReference type="EMBL" id="BOMQ01000092">
    <property type="protein sequence ID" value="GIE53928.1"/>
    <property type="molecule type" value="Genomic_DNA"/>
</dbReference>
<organism evidence="2 3">
    <name type="scientific">Actinoplanes nipponensis</name>
    <dbReference type="NCBI Taxonomy" id="135950"/>
    <lineage>
        <taxon>Bacteria</taxon>
        <taxon>Bacillati</taxon>
        <taxon>Actinomycetota</taxon>
        <taxon>Actinomycetes</taxon>
        <taxon>Micromonosporales</taxon>
        <taxon>Micromonosporaceae</taxon>
        <taxon>Actinoplanes</taxon>
    </lineage>
</organism>
<dbReference type="Pfam" id="PF01740">
    <property type="entry name" value="STAS"/>
    <property type="match status" value="1"/>
</dbReference>
<dbReference type="PROSITE" id="PS50801">
    <property type="entry name" value="STAS"/>
    <property type="match status" value="1"/>
</dbReference>
<dbReference type="SUPFAM" id="SSF52091">
    <property type="entry name" value="SpoIIaa-like"/>
    <property type="match status" value="1"/>
</dbReference>
<evidence type="ECO:0000313" key="2">
    <source>
        <dbReference type="EMBL" id="GIE53928.1"/>
    </source>
</evidence>
<proteinExistence type="predicted"/>
<dbReference type="CDD" id="cd07043">
    <property type="entry name" value="STAS_anti-anti-sigma_factors"/>
    <property type="match status" value="1"/>
</dbReference>
<dbReference type="InterPro" id="IPR036513">
    <property type="entry name" value="STAS_dom_sf"/>
</dbReference>
<keyword evidence="3" id="KW-1185">Reference proteome</keyword>
<gene>
    <name evidence="2" type="ORF">Ani05nite_74620</name>
</gene>
<dbReference type="InterPro" id="IPR002645">
    <property type="entry name" value="STAS_dom"/>
</dbReference>
<dbReference type="Gene3D" id="3.30.750.24">
    <property type="entry name" value="STAS domain"/>
    <property type="match status" value="1"/>
</dbReference>